<reference evidence="6" key="1">
    <citation type="submission" date="2024-07" db="EMBL/GenBank/DDBJ databases">
        <title>Two chromosome-level genome assemblies of Korean endemic species Abeliophyllum distichum and Forsythia ovata (Oleaceae).</title>
        <authorList>
            <person name="Jang H."/>
        </authorList>
    </citation>
    <scope>NUCLEOTIDE SEQUENCE [LARGE SCALE GENOMIC DNA]</scope>
</reference>
<keyword evidence="2" id="KW-0645">Protease</keyword>
<dbReference type="SUPFAM" id="SSF54001">
    <property type="entry name" value="Cysteine proteinases"/>
    <property type="match status" value="1"/>
</dbReference>
<evidence type="ECO:0000256" key="3">
    <source>
        <dbReference type="ARBA" id="ARBA00022801"/>
    </source>
</evidence>
<proteinExistence type="inferred from homology"/>
<comment type="similarity">
    <text evidence="1">Belongs to the peptidase C48 family.</text>
</comment>
<name>A0ABD1RE91_9LAMI</name>
<dbReference type="EMBL" id="JBFOLK010000009">
    <property type="protein sequence ID" value="KAL2486738.1"/>
    <property type="molecule type" value="Genomic_DNA"/>
</dbReference>
<dbReference type="Proteomes" id="UP001604336">
    <property type="component" value="Unassembled WGS sequence"/>
</dbReference>
<gene>
    <name evidence="5" type="ORF">Adt_31494</name>
</gene>
<dbReference type="GO" id="GO:0006508">
    <property type="term" value="P:proteolysis"/>
    <property type="evidence" value="ECO:0007669"/>
    <property type="project" value="UniProtKB-KW"/>
</dbReference>
<keyword evidence="6" id="KW-1185">Reference proteome</keyword>
<comment type="caution">
    <text evidence="5">The sequence shown here is derived from an EMBL/GenBank/DDBJ whole genome shotgun (WGS) entry which is preliminary data.</text>
</comment>
<evidence type="ECO:0000313" key="5">
    <source>
        <dbReference type="EMBL" id="KAL2486738.1"/>
    </source>
</evidence>
<organism evidence="5 6">
    <name type="scientific">Abeliophyllum distichum</name>
    <dbReference type="NCBI Taxonomy" id="126358"/>
    <lineage>
        <taxon>Eukaryota</taxon>
        <taxon>Viridiplantae</taxon>
        <taxon>Streptophyta</taxon>
        <taxon>Embryophyta</taxon>
        <taxon>Tracheophyta</taxon>
        <taxon>Spermatophyta</taxon>
        <taxon>Magnoliopsida</taxon>
        <taxon>eudicotyledons</taxon>
        <taxon>Gunneridae</taxon>
        <taxon>Pentapetalae</taxon>
        <taxon>asterids</taxon>
        <taxon>lamiids</taxon>
        <taxon>Lamiales</taxon>
        <taxon>Oleaceae</taxon>
        <taxon>Forsythieae</taxon>
        <taxon>Abeliophyllum</taxon>
    </lineage>
</organism>
<sequence>MKFCISDGTRATSTDCFFDFKLKCIYDKFVKDQISIDKDKSLFLYLTRQKIWFIEAWGLVEHIFIPVFIDKRAHWILLHFDTIKWQLDVYNSSFKTIRDVAVLEAIELIRTRIPHLLRKLKVLQFVPPDSQLPCRIYKDIRQQTNKWYAEYIFQNKINEMSKNFDTRAARHNIAVQLFKYAIEKPNQRFLGLV</sequence>
<dbReference type="Gene3D" id="3.40.395.10">
    <property type="entry name" value="Adenoviral Proteinase, Chain A"/>
    <property type="match status" value="1"/>
</dbReference>
<dbReference type="GO" id="GO:0008233">
    <property type="term" value="F:peptidase activity"/>
    <property type="evidence" value="ECO:0007669"/>
    <property type="project" value="UniProtKB-KW"/>
</dbReference>
<accession>A0ABD1RE91</accession>
<dbReference type="Pfam" id="PF02902">
    <property type="entry name" value="Peptidase_C48"/>
    <property type="match status" value="1"/>
</dbReference>
<dbReference type="InterPro" id="IPR003653">
    <property type="entry name" value="Peptidase_C48_C"/>
</dbReference>
<protein>
    <recommendedName>
        <fullName evidence="4">Ubiquitin-like protease family profile domain-containing protein</fullName>
    </recommendedName>
</protein>
<evidence type="ECO:0000256" key="2">
    <source>
        <dbReference type="ARBA" id="ARBA00022670"/>
    </source>
</evidence>
<dbReference type="AlphaFoldDB" id="A0ABD1RE91"/>
<evidence type="ECO:0000313" key="6">
    <source>
        <dbReference type="Proteomes" id="UP001604336"/>
    </source>
</evidence>
<evidence type="ECO:0000259" key="4">
    <source>
        <dbReference type="Pfam" id="PF02902"/>
    </source>
</evidence>
<dbReference type="InterPro" id="IPR038765">
    <property type="entry name" value="Papain-like_cys_pep_sf"/>
</dbReference>
<evidence type="ECO:0000256" key="1">
    <source>
        <dbReference type="ARBA" id="ARBA00005234"/>
    </source>
</evidence>
<keyword evidence="3" id="KW-0378">Hydrolase</keyword>
<feature type="domain" description="Ubiquitin-like protease family profile" evidence="4">
    <location>
        <begin position="60"/>
        <end position="145"/>
    </location>
</feature>